<dbReference type="Proteomes" id="UP000199365">
    <property type="component" value="Unassembled WGS sequence"/>
</dbReference>
<feature type="domain" description="Core" evidence="1">
    <location>
        <begin position="5"/>
        <end position="104"/>
    </location>
</feature>
<keyword evidence="3" id="KW-1185">Reference proteome</keyword>
<evidence type="ECO:0000313" key="3">
    <source>
        <dbReference type="Proteomes" id="UP000199365"/>
    </source>
</evidence>
<dbReference type="STRING" id="157910.SAMN05445850_7039"/>
<name>A0A1H1KDP9_9BURK</name>
<dbReference type="GO" id="GO:0016226">
    <property type="term" value="P:iron-sulfur cluster assembly"/>
    <property type="evidence" value="ECO:0007669"/>
    <property type="project" value="InterPro"/>
</dbReference>
<dbReference type="SUPFAM" id="SSF89360">
    <property type="entry name" value="HesB-like domain"/>
    <property type="match status" value="1"/>
</dbReference>
<gene>
    <name evidence="2" type="ORF">SAMN05445850_7039</name>
</gene>
<dbReference type="InterPro" id="IPR016092">
    <property type="entry name" value="ATAP"/>
</dbReference>
<dbReference type="Pfam" id="PF01521">
    <property type="entry name" value="Fe-S_biosyn"/>
    <property type="match status" value="1"/>
</dbReference>
<protein>
    <submittedName>
        <fullName evidence="2">Iron-sulfur cluster assembly accessory protein</fullName>
    </submittedName>
</protein>
<dbReference type="RefSeq" id="WP_090811332.1">
    <property type="nucleotide sequence ID" value="NZ_FNKX01000003.1"/>
</dbReference>
<dbReference type="GO" id="GO:0051537">
    <property type="term" value="F:2 iron, 2 sulfur cluster binding"/>
    <property type="evidence" value="ECO:0007669"/>
    <property type="project" value="UniProtKB-ARBA"/>
</dbReference>
<dbReference type="InterPro" id="IPR035903">
    <property type="entry name" value="HesB-like_dom_sf"/>
</dbReference>
<dbReference type="InterPro" id="IPR000361">
    <property type="entry name" value="ATAP_core_dom"/>
</dbReference>
<reference evidence="3" key="1">
    <citation type="submission" date="2016-10" db="EMBL/GenBank/DDBJ databases">
        <authorList>
            <person name="Varghese N."/>
            <person name="Submissions S."/>
        </authorList>
    </citation>
    <scope>NUCLEOTIDE SEQUENCE [LARGE SCALE GENOMIC DNA]</scope>
    <source>
        <strain evidence="3">DUS833</strain>
    </source>
</reference>
<dbReference type="AlphaFoldDB" id="A0A1H1KDP9"/>
<proteinExistence type="predicted"/>
<organism evidence="2 3">
    <name type="scientific">Paraburkholderia tuberum</name>
    <dbReference type="NCBI Taxonomy" id="157910"/>
    <lineage>
        <taxon>Bacteria</taxon>
        <taxon>Pseudomonadati</taxon>
        <taxon>Pseudomonadota</taxon>
        <taxon>Betaproteobacteria</taxon>
        <taxon>Burkholderiales</taxon>
        <taxon>Burkholderiaceae</taxon>
        <taxon>Paraburkholderia</taxon>
    </lineage>
</organism>
<evidence type="ECO:0000259" key="1">
    <source>
        <dbReference type="Pfam" id="PF01521"/>
    </source>
</evidence>
<evidence type="ECO:0000313" key="2">
    <source>
        <dbReference type="EMBL" id="SDR59959.1"/>
    </source>
</evidence>
<sequence>MLSNVTVTSAAEKFMRRIVRFSGLPAGAGFRLVVSAGGCSGYTAEFTAEPALQPGEQELDINGLRVFLPAESRLMLEGITIDFADTPTQSGLIFFNPNQAACGCSSSAESAPPGVATIDVSAIGRGRPPLPRQIS</sequence>
<accession>A0A1H1KDP9</accession>
<dbReference type="Gene3D" id="2.60.300.12">
    <property type="entry name" value="HesB-like domain"/>
    <property type="match status" value="1"/>
</dbReference>
<dbReference type="EMBL" id="FNKX01000003">
    <property type="protein sequence ID" value="SDR59959.1"/>
    <property type="molecule type" value="Genomic_DNA"/>
</dbReference>
<dbReference type="NCBIfam" id="TIGR00049">
    <property type="entry name" value="iron-sulfur cluster assembly accessory protein"/>
    <property type="match status" value="1"/>
</dbReference>